<reference evidence="2" key="1">
    <citation type="submission" date="2017-05" db="EMBL/GenBank/DDBJ databases">
        <authorList>
            <person name="QRISCLOUD D."/>
        </authorList>
    </citation>
    <scope>NUCLEOTIDE SEQUENCE</scope>
</reference>
<reference evidence="2" key="2">
    <citation type="submission" date="2019-05" db="EMBL/GenBank/DDBJ databases">
        <title>Unravelling the molecular evolution of spider venoms.</title>
        <authorList>
            <person name="Pineda S."/>
        </authorList>
    </citation>
    <scope>NUCLEOTIDE SEQUENCE</scope>
</reference>
<evidence type="ECO:0000256" key="1">
    <source>
        <dbReference type="SAM" id="SignalP"/>
    </source>
</evidence>
<keyword evidence="1" id="KW-0732">Signal</keyword>
<name>A0A4Q8K5Q9_9ARAC</name>
<feature type="chain" id="PRO_5020821932" evidence="1">
    <location>
        <begin position="24"/>
        <end position="76"/>
    </location>
</feature>
<accession>A0A4Q8K5Q9</accession>
<protein>
    <submittedName>
        <fullName evidence="2">U24-Liphistoxin-Lsp1a_1</fullName>
    </submittedName>
</protein>
<dbReference type="EMBL" id="HAHK01000222">
    <property type="protein sequence ID" value="SNX34640.1"/>
    <property type="molecule type" value="Transcribed_RNA"/>
</dbReference>
<sequence>MKPFILVSIVFAVFIFVSGLVDSSSVDDDEMVVRKDTGRECVGYRKSCNGNCCDNRVCECNGFRQNCRCGRKRWFG</sequence>
<organism evidence="2">
    <name type="scientific">Liphistius sp. SGP-2016</name>
    <dbReference type="NCBI Taxonomy" id="1905180"/>
    <lineage>
        <taxon>Eukaryota</taxon>
        <taxon>Metazoa</taxon>
        <taxon>Ecdysozoa</taxon>
        <taxon>Arthropoda</taxon>
        <taxon>Chelicerata</taxon>
        <taxon>Arachnida</taxon>
        <taxon>Araneae</taxon>
        <taxon>Mesothelae</taxon>
        <taxon>Liphistiidae</taxon>
        <taxon>Liphistius</taxon>
    </lineage>
</organism>
<evidence type="ECO:0000313" key="2">
    <source>
        <dbReference type="EMBL" id="SNX34640.1"/>
    </source>
</evidence>
<proteinExistence type="predicted"/>
<dbReference type="AlphaFoldDB" id="A0A4Q8K5Q9"/>
<feature type="signal peptide" evidence="1">
    <location>
        <begin position="1"/>
        <end position="23"/>
    </location>
</feature>